<feature type="non-terminal residue" evidence="1">
    <location>
        <position position="135"/>
    </location>
</feature>
<comment type="caution">
    <text evidence="1">The sequence shown here is derived from an EMBL/GenBank/DDBJ whole genome shotgun (WGS) entry which is preliminary data.</text>
</comment>
<name>A0ACB8SQD8_9AGAM</name>
<feature type="non-terminal residue" evidence="1">
    <location>
        <position position="1"/>
    </location>
</feature>
<proteinExistence type="predicted"/>
<organism evidence="1 2">
    <name type="scientific">Artomyces pyxidatus</name>
    <dbReference type="NCBI Taxonomy" id="48021"/>
    <lineage>
        <taxon>Eukaryota</taxon>
        <taxon>Fungi</taxon>
        <taxon>Dikarya</taxon>
        <taxon>Basidiomycota</taxon>
        <taxon>Agaricomycotina</taxon>
        <taxon>Agaricomycetes</taxon>
        <taxon>Russulales</taxon>
        <taxon>Auriscalpiaceae</taxon>
        <taxon>Artomyces</taxon>
    </lineage>
</organism>
<gene>
    <name evidence="1" type="ORF">BV25DRAFT_1769952</name>
</gene>
<reference evidence="1" key="2">
    <citation type="journal article" date="2022" name="New Phytol.">
        <title>Evolutionary transition to the ectomycorrhizal habit in the genomes of a hyperdiverse lineage of mushroom-forming fungi.</title>
        <authorList>
            <person name="Looney B."/>
            <person name="Miyauchi S."/>
            <person name="Morin E."/>
            <person name="Drula E."/>
            <person name="Courty P.E."/>
            <person name="Kohler A."/>
            <person name="Kuo A."/>
            <person name="LaButti K."/>
            <person name="Pangilinan J."/>
            <person name="Lipzen A."/>
            <person name="Riley R."/>
            <person name="Andreopoulos W."/>
            <person name="He G."/>
            <person name="Johnson J."/>
            <person name="Nolan M."/>
            <person name="Tritt A."/>
            <person name="Barry K.W."/>
            <person name="Grigoriev I.V."/>
            <person name="Nagy L.G."/>
            <person name="Hibbett D."/>
            <person name="Henrissat B."/>
            <person name="Matheny P.B."/>
            <person name="Labbe J."/>
            <person name="Martin F.M."/>
        </authorList>
    </citation>
    <scope>NUCLEOTIDE SEQUENCE</scope>
    <source>
        <strain evidence="1">HHB10654</strain>
    </source>
</reference>
<evidence type="ECO:0000313" key="2">
    <source>
        <dbReference type="Proteomes" id="UP000814140"/>
    </source>
</evidence>
<dbReference type="EMBL" id="MU277237">
    <property type="protein sequence ID" value="KAI0058300.1"/>
    <property type="molecule type" value="Genomic_DNA"/>
</dbReference>
<evidence type="ECO:0000313" key="1">
    <source>
        <dbReference type="EMBL" id="KAI0058300.1"/>
    </source>
</evidence>
<keyword evidence="2" id="KW-1185">Reference proteome</keyword>
<sequence length="135" mass="14705">RRGEFATITAGVSYSGGQVLPGNLALTGDHKMIAKRLLADHNVNRLAAFQSEALAAYFPKPYDSMCESLDVLHEHDPSLKPNFKTSAYPTITFNLGPRTVCNPHRNYSNYPSITCAITALGTFDPAEGGELVLYD</sequence>
<reference evidence="1" key="1">
    <citation type="submission" date="2021-03" db="EMBL/GenBank/DDBJ databases">
        <authorList>
            <consortium name="DOE Joint Genome Institute"/>
            <person name="Ahrendt S."/>
            <person name="Looney B.P."/>
            <person name="Miyauchi S."/>
            <person name="Morin E."/>
            <person name="Drula E."/>
            <person name="Courty P.E."/>
            <person name="Chicoki N."/>
            <person name="Fauchery L."/>
            <person name="Kohler A."/>
            <person name="Kuo A."/>
            <person name="Labutti K."/>
            <person name="Pangilinan J."/>
            <person name="Lipzen A."/>
            <person name="Riley R."/>
            <person name="Andreopoulos W."/>
            <person name="He G."/>
            <person name="Johnson J."/>
            <person name="Barry K.W."/>
            <person name="Grigoriev I.V."/>
            <person name="Nagy L."/>
            <person name="Hibbett D."/>
            <person name="Henrissat B."/>
            <person name="Matheny P.B."/>
            <person name="Labbe J."/>
            <person name="Martin F."/>
        </authorList>
    </citation>
    <scope>NUCLEOTIDE SEQUENCE</scope>
    <source>
        <strain evidence="1">HHB10654</strain>
    </source>
</reference>
<dbReference type="Proteomes" id="UP000814140">
    <property type="component" value="Unassembled WGS sequence"/>
</dbReference>
<protein>
    <submittedName>
        <fullName evidence="1">Uncharacterized protein</fullName>
    </submittedName>
</protein>
<accession>A0ACB8SQD8</accession>